<gene>
    <name evidence="2" type="ORF">RPE78_06205</name>
</gene>
<dbReference type="RefSeq" id="WP_406721524.1">
    <property type="nucleotide sequence ID" value="NZ_CP135443.1"/>
</dbReference>
<dbReference type="Gene3D" id="3.40.50.2000">
    <property type="entry name" value="Glycogen Phosphorylase B"/>
    <property type="match status" value="2"/>
</dbReference>
<reference evidence="2 3" key="1">
    <citation type="submission" date="2023-09" db="EMBL/GenBank/DDBJ databases">
        <title>Thioclava shenzhenensis sp. nov., a multidrug resistant bacteria-antagonizing species isolated from coastal seawater.</title>
        <authorList>
            <person name="Long M."/>
        </authorList>
    </citation>
    <scope>NUCLEOTIDE SEQUENCE [LARGE SCALE GENOMIC DNA]</scope>
    <source>
        <strain evidence="2 3">FTW29</strain>
    </source>
</reference>
<protein>
    <submittedName>
        <fullName evidence="2">Trehalose-6-phosphate synthase</fullName>
    </submittedName>
</protein>
<dbReference type="Pfam" id="PF00982">
    <property type="entry name" value="Glyco_transf_20"/>
    <property type="match status" value="1"/>
</dbReference>
<sequence length="471" mass="53021">MQASACPTLPPFWNGYGREGRARMGRLICISNRIPSGPNPSGGLVVALHDTIKETGGIWIGTSGEIVDTPDNTLHEITDGPFRRMAFDLTEAEQENYYFGFSNQVLWPLFHGRTDLLEIHAEYLDSYKEVNRRFAKMLIEVIEPEDRIWVHDYHLIPLALYLRQLGAKNRMGFFLHTPFPNPITLHALPNAEDVCEWLANYEVVGMQSERDARAAIACLTEIAGAQELAGGFVQLGERQCRVAAFPIAIDAQEFRHLAEEQIDRLPAGVIKPDRQLIIGVDRLDYTKGVPQRFKAFGEFLSRHEEWHRHVSLIQISPPTREGVEAYDNIREETEHLSGQVNGQFADIQWAPIRFINRPVPRETLAGLYRAAQIALVTPLMDGMNLVAKEFVAAQNPEDPGVLILSQFAGAAEQMDDALIVNPHDIEQMATAIMTALAMPLQDRRRRHEALMDVLLTKDVSWWSKGFLTALG</sequence>
<evidence type="ECO:0000313" key="2">
    <source>
        <dbReference type="EMBL" id="WRY34875.1"/>
    </source>
</evidence>
<dbReference type="SUPFAM" id="SSF53756">
    <property type="entry name" value="UDP-Glycosyltransferase/glycogen phosphorylase"/>
    <property type="match status" value="1"/>
</dbReference>
<proteinExistence type="inferred from homology"/>
<dbReference type="PANTHER" id="PTHR10788:SF106">
    <property type="entry name" value="BCDNA.GH08860"/>
    <property type="match status" value="1"/>
</dbReference>
<comment type="similarity">
    <text evidence="1">Belongs to the glycosyltransferase 20 family.</text>
</comment>
<keyword evidence="3" id="KW-1185">Reference proteome</keyword>
<name>A0ABZ1E422_9RHOB</name>
<dbReference type="Proteomes" id="UP001623290">
    <property type="component" value="Chromosome"/>
</dbReference>
<evidence type="ECO:0000256" key="1">
    <source>
        <dbReference type="ARBA" id="ARBA00008799"/>
    </source>
</evidence>
<dbReference type="PANTHER" id="PTHR10788">
    <property type="entry name" value="TREHALOSE-6-PHOSPHATE SYNTHASE"/>
    <property type="match status" value="1"/>
</dbReference>
<organism evidence="2 3">
    <name type="scientific">Thioclava litoralis</name>
    <dbReference type="NCBI Taxonomy" id="3076557"/>
    <lineage>
        <taxon>Bacteria</taxon>
        <taxon>Pseudomonadati</taxon>
        <taxon>Pseudomonadota</taxon>
        <taxon>Alphaproteobacteria</taxon>
        <taxon>Rhodobacterales</taxon>
        <taxon>Paracoccaceae</taxon>
        <taxon>Thioclava</taxon>
    </lineage>
</organism>
<evidence type="ECO:0000313" key="3">
    <source>
        <dbReference type="Proteomes" id="UP001623290"/>
    </source>
</evidence>
<dbReference type="CDD" id="cd03788">
    <property type="entry name" value="GT20_TPS"/>
    <property type="match status" value="1"/>
</dbReference>
<dbReference type="EMBL" id="CP135443">
    <property type="protein sequence ID" value="WRY34875.1"/>
    <property type="molecule type" value="Genomic_DNA"/>
</dbReference>
<accession>A0ABZ1E422</accession>
<dbReference type="InterPro" id="IPR001830">
    <property type="entry name" value="Glyco_trans_20"/>
</dbReference>